<sequence length="471" mass="49436">MALTLFEKIWQAHLVAEEDGLGLLYIDRHFLQDGPRRKFEVLEEQGVGVRRPDRTFATVDHYPPTDGSPVEAMTHADRRRAIEDIGRDAARHGIPLYGLGDPRQGIVHVIGPEQGISLPGTTIVCNDSHTSTHGGVGAFAFGIGSTECGHVLATQTLWMRKPGTMRVTIEGTAADGIGADGIGAKDMALAVIARLGTAGAAGMVIEYAGSAVRALSVEGRLTLCNMSIEAGARSGMVAPDEATFAYLAGRAHAPTGAAWDAAVARWRTLASDDGAVFDREVRLDARSIEPVVTWGISPDQSLPIGGRVPDPATAPDAGRQAAWQRALDYMGLVPGTPLTGIAIDRVFIGSCTNGRIEDLRSAARIVAGRTIAVPGWVVPGSAQVKAQAEAEGLDAVFRQSGFDWRAPGCSMCVAQNGDVVPPGERCASTTNRNFIGRQGPGSRTHLMSPAMAAAAALTGRLTDVRTLAVGA</sequence>
<keyword evidence="8" id="KW-0004">4Fe-4S</keyword>
<dbReference type="GO" id="GO:0009098">
    <property type="term" value="P:L-leucine biosynthetic process"/>
    <property type="evidence" value="ECO:0007669"/>
    <property type="project" value="UniProtKB-UniPathway"/>
</dbReference>
<gene>
    <name evidence="16" type="ORF">EDC65_4637</name>
</gene>
<name>A0A3N1KV34_9PROT</name>
<keyword evidence="9" id="KW-0028">Amino-acid biosynthesis</keyword>
<proteinExistence type="predicted"/>
<dbReference type="Gene3D" id="3.30.499.10">
    <property type="entry name" value="Aconitase, domain 3"/>
    <property type="match status" value="2"/>
</dbReference>
<evidence type="ECO:0000256" key="6">
    <source>
        <dbReference type="ARBA" id="ARBA00011998"/>
    </source>
</evidence>
<comment type="subunit">
    <text evidence="5">Heterodimer of LeuC and LeuD.</text>
</comment>
<comment type="caution">
    <text evidence="16">The sequence shown here is derived from an EMBL/GenBank/DDBJ whole genome shotgun (WGS) entry which is preliminary data.</text>
</comment>
<dbReference type="RefSeq" id="WP_123694077.1">
    <property type="nucleotide sequence ID" value="NZ_AP019700.1"/>
</dbReference>
<dbReference type="PROSITE" id="PS01244">
    <property type="entry name" value="ACONITASE_2"/>
    <property type="match status" value="1"/>
</dbReference>
<evidence type="ECO:0000256" key="11">
    <source>
        <dbReference type="ARBA" id="ARBA00023004"/>
    </source>
</evidence>
<dbReference type="EMBL" id="RJKX01000017">
    <property type="protein sequence ID" value="ROP83107.1"/>
    <property type="molecule type" value="Genomic_DNA"/>
</dbReference>
<evidence type="ECO:0000313" key="16">
    <source>
        <dbReference type="EMBL" id="ROP83107.1"/>
    </source>
</evidence>
<dbReference type="NCBIfam" id="TIGR00170">
    <property type="entry name" value="leuC"/>
    <property type="match status" value="1"/>
</dbReference>
<comment type="function">
    <text evidence="3">Catalyzes the isomerization between 2-isopropylmalate and 3-isopropylmalate, via the formation of 2-isopropylmaleate.</text>
</comment>
<organism evidence="16 17">
    <name type="scientific">Stella humosa</name>
    <dbReference type="NCBI Taxonomy" id="94"/>
    <lineage>
        <taxon>Bacteria</taxon>
        <taxon>Pseudomonadati</taxon>
        <taxon>Pseudomonadota</taxon>
        <taxon>Alphaproteobacteria</taxon>
        <taxon>Rhodospirillales</taxon>
        <taxon>Stellaceae</taxon>
        <taxon>Stella</taxon>
    </lineage>
</organism>
<keyword evidence="7" id="KW-0432">Leucine biosynthesis</keyword>
<evidence type="ECO:0000256" key="13">
    <source>
        <dbReference type="ARBA" id="ARBA00023239"/>
    </source>
</evidence>
<keyword evidence="17" id="KW-1185">Reference proteome</keyword>
<dbReference type="PANTHER" id="PTHR43822">
    <property type="entry name" value="HOMOACONITASE, MITOCHONDRIAL-RELATED"/>
    <property type="match status" value="1"/>
</dbReference>
<evidence type="ECO:0000256" key="8">
    <source>
        <dbReference type="ARBA" id="ARBA00022485"/>
    </source>
</evidence>
<accession>A0A3N1KV34</accession>
<dbReference type="GO" id="GO:0046872">
    <property type="term" value="F:metal ion binding"/>
    <property type="evidence" value="ECO:0007669"/>
    <property type="project" value="UniProtKB-KW"/>
</dbReference>
<dbReference type="AlphaFoldDB" id="A0A3N1KV34"/>
<evidence type="ECO:0000256" key="2">
    <source>
        <dbReference type="ARBA" id="ARBA00001966"/>
    </source>
</evidence>
<evidence type="ECO:0000259" key="15">
    <source>
        <dbReference type="Pfam" id="PF00330"/>
    </source>
</evidence>
<dbReference type="Pfam" id="PF00330">
    <property type="entry name" value="Aconitase"/>
    <property type="match status" value="1"/>
</dbReference>
<evidence type="ECO:0000256" key="9">
    <source>
        <dbReference type="ARBA" id="ARBA00022605"/>
    </source>
</evidence>
<dbReference type="InterPro" id="IPR004430">
    <property type="entry name" value="3-IsopropMal_deHydase_lsu"/>
</dbReference>
<dbReference type="InterPro" id="IPR050067">
    <property type="entry name" value="IPM_dehydratase_rel_enz"/>
</dbReference>
<evidence type="ECO:0000256" key="7">
    <source>
        <dbReference type="ARBA" id="ARBA00022430"/>
    </source>
</evidence>
<comment type="catalytic activity">
    <reaction evidence="1">
        <text>(2R,3S)-3-isopropylmalate = (2S)-2-isopropylmalate</text>
        <dbReference type="Rhea" id="RHEA:32287"/>
        <dbReference type="ChEBI" id="CHEBI:1178"/>
        <dbReference type="ChEBI" id="CHEBI:35121"/>
        <dbReference type="EC" id="4.2.1.33"/>
    </reaction>
</comment>
<evidence type="ECO:0000256" key="4">
    <source>
        <dbReference type="ARBA" id="ARBA00004729"/>
    </source>
</evidence>
<keyword evidence="13" id="KW-0456">Lyase</keyword>
<evidence type="ECO:0000256" key="5">
    <source>
        <dbReference type="ARBA" id="ARBA00011271"/>
    </source>
</evidence>
<evidence type="ECO:0000256" key="3">
    <source>
        <dbReference type="ARBA" id="ARBA00002695"/>
    </source>
</evidence>
<dbReference type="SUPFAM" id="SSF53732">
    <property type="entry name" value="Aconitase iron-sulfur domain"/>
    <property type="match status" value="1"/>
</dbReference>
<dbReference type="NCBIfam" id="NF004016">
    <property type="entry name" value="PRK05478.1"/>
    <property type="match status" value="1"/>
</dbReference>
<keyword evidence="14" id="KW-0100">Branched-chain amino acid biosynthesis</keyword>
<comment type="cofactor">
    <cofactor evidence="2">
        <name>[4Fe-4S] cluster</name>
        <dbReference type="ChEBI" id="CHEBI:49883"/>
    </cofactor>
</comment>
<evidence type="ECO:0000256" key="12">
    <source>
        <dbReference type="ARBA" id="ARBA00023014"/>
    </source>
</evidence>
<dbReference type="PROSITE" id="PS00450">
    <property type="entry name" value="ACONITASE_1"/>
    <property type="match status" value="1"/>
</dbReference>
<reference evidence="16 17" key="1">
    <citation type="submission" date="2018-11" db="EMBL/GenBank/DDBJ databases">
        <title>Genomic Encyclopedia of Type Strains, Phase IV (KMG-IV): sequencing the most valuable type-strain genomes for metagenomic binning, comparative biology and taxonomic classification.</title>
        <authorList>
            <person name="Goeker M."/>
        </authorList>
    </citation>
    <scope>NUCLEOTIDE SEQUENCE [LARGE SCALE GENOMIC DNA]</scope>
    <source>
        <strain evidence="16 17">DSM 5900</strain>
    </source>
</reference>
<dbReference type="InterPro" id="IPR018136">
    <property type="entry name" value="Aconitase_4Fe-4S_BS"/>
</dbReference>
<dbReference type="PANTHER" id="PTHR43822:SF9">
    <property type="entry name" value="3-ISOPROPYLMALATE DEHYDRATASE"/>
    <property type="match status" value="1"/>
</dbReference>
<comment type="pathway">
    <text evidence="4">Amino-acid biosynthesis; L-leucine biosynthesis; L-leucine from 3-methyl-2-oxobutanoate: step 2/4.</text>
</comment>
<dbReference type="PRINTS" id="PR00415">
    <property type="entry name" value="ACONITASE"/>
</dbReference>
<protein>
    <recommendedName>
        <fullName evidence="6">3-isopropylmalate dehydratase</fullName>
        <ecNumber evidence="6">4.2.1.33</ecNumber>
    </recommendedName>
</protein>
<dbReference type="InterPro" id="IPR015931">
    <property type="entry name" value="Acnase/IPM_dHydase_lsu_aba_1/3"/>
</dbReference>
<evidence type="ECO:0000256" key="14">
    <source>
        <dbReference type="ARBA" id="ARBA00023304"/>
    </source>
</evidence>
<dbReference type="GO" id="GO:0003861">
    <property type="term" value="F:3-isopropylmalate dehydratase activity"/>
    <property type="evidence" value="ECO:0007669"/>
    <property type="project" value="UniProtKB-EC"/>
</dbReference>
<keyword evidence="10" id="KW-0479">Metal-binding</keyword>
<dbReference type="NCBIfam" id="NF009116">
    <property type="entry name" value="PRK12466.1"/>
    <property type="match status" value="1"/>
</dbReference>
<dbReference type="InterPro" id="IPR036008">
    <property type="entry name" value="Aconitase_4Fe-4S_dom"/>
</dbReference>
<dbReference type="InterPro" id="IPR001030">
    <property type="entry name" value="Acoase/IPM_deHydtase_lsu_aba"/>
</dbReference>
<dbReference type="EC" id="4.2.1.33" evidence="6"/>
<dbReference type="Proteomes" id="UP000278222">
    <property type="component" value="Unassembled WGS sequence"/>
</dbReference>
<evidence type="ECO:0000256" key="10">
    <source>
        <dbReference type="ARBA" id="ARBA00022723"/>
    </source>
</evidence>
<dbReference type="UniPathway" id="UPA00048">
    <property type="reaction ID" value="UER00071"/>
</dbReference>
<dbReference type="InterPro" id="IPR033941">
    <property type="entry name" value="IPMI_cat"/>
</dbReference>
<dbReference type="OrthoDB" id="9802769at2"/>
<evidence type="ECO:0000256" key="1">
    <source>
        <dbReference type="ARBA" id="ARBA00000491"/>
    </source>
</evidence>
<keyword evidence="12" id="KW-0411">Iron-sulfur</keyword>
<evidence type="ECO:0000313" key="17">
    <source>
        <dbReference type="Proteomes" id="UP000278222"/>
    </source>
</evidence>
<feature type="domain" description="Aconitase/3-isopropylmalate dehydratase large subunit alpha/beta/alpha" evidence="15">
    <location>
        <begin position="7"/>
        <end position="459"/>
    </location>
</feature>
<keyword evidence="11" id="KW-0408">Iron</keyword>
<dbReference type="GO" id="GO:0051539">
    <property type="term" value="F:4 iron, 4 sulfur cluster binding"/>
    <property type="evidence" value="ECO:0007669"/>
    <property type="project" value="UniProtKB-KW"/>
</dbReference>
<dbReference type="CDD" id="cd01583">
    <property type="entry name" value="IPMI"/>
    <property type="match status" value="1"/>
</dbReference>